<gene>
    <name evidence="2" type="ORF">LVIROSA_LOCUS17610</name>
</gene>
<dbReference type="EMBL" id="CAKMRJ010003334">
    <property type="protein sequence ID" value="CAH1430864.1"/>
    <property type="molecule type" value="Genomic_DNA"/>
</dbReference>
<reference evidence="2 3" key="1">
    <citation type="submission" date="2022-01" db="EMBL/GenBank/DDBJ databases">
        <authorList>
            <person name="Xiong W."/>
            <person name="Schranz E."/>
        </authorList>
    </citation>
    <scope>NUCLEOTIDE SEQUENCE [LARGE SCALE GENOMIC DNA]</scope>
</reference>
<dbReference type="AlphaFoldDB" id="A0AAU9N3D6"/>
<dbReference type="Proteomes" id="UP001157418">
    <property type="component" value="Unassembled WGS sequence"/>
</dbReference>
<keyword evidence="3" id="KW-1185">Reference proteome</keyword>
<protein>
    <recommendedName>
        <fullName evidence="4">F-box associated domain-containing protein</fullName>
    </recommendedName>
</protein>
<evidence type="ECO:0000256" key="1">
    <source>
        <dbReference type="SAM" id="SignalP"/>
    </source>
</evidence>
<accession>A0AAU9N3D6</accession>
<evidence type="ECO:0000313" key="2">
    <source>
        <dbReference type="EMBL" id="CAH1430864.1"/>
    </source>
</evidence>
<name>A0AAU9N3D6_9ASTR</name>
<proteinExistence type="predicted"/>
<feature type="chain" id="PRO_5043661683" description="F-box associated domain-containing protein" evidence="1">
    <location>
        <begin position="33"/>
        <end position="176"/>
    </location>
</feature>
<feature type="signal peptide" evidence="1">
    <location>
        <begin position="1"/>
        <end position="32"/>
    </location>
</feature>
<evidence type="ECO:0008006" key="4">
    <source>
        <dbReference type="Google" id="ProtNLM"/>
    </source>
</evidence>
<comment type="caution">
    <text evidence="2">The sequence shown here is derived from an EMBL/GenBank/DDBJ whole genome shotgun (WGS) entry which is preliminary data.</text>
</comment>
<keyword evidence="1" id="KW-0732">Signal</keyword>
<sequence length="176" mass="19692">MTVPKGRSITFVYGLVGHLHWLCFLGTTGSYGEVEQEKILAFDLGAETFREIPPPDSILHHPKIRYHVLGVLGGKLCVMSGVDDGGCEVWVMDEYGLAESWVKHHVFSQFGCEIYPFGFTSHSEFLFQVGRDDRYGLYDPVAAMTKTFKIMSNGINITKVVEHVDNLVWVAPAEHA</sequence>
<organism evidence="2 3">
    <name type="scientific">Lactuca virosa</name>
    <dbReference type="NCBI Taxonomy" id="75947"/>
    <lineage>
        <taxon>Eukaryota</taxon>
        <taxon>Viridiplantae</taxon>
        <taxon>Streptophyta</taxon>
        <taxon>Embryophyta</taxon>
        <taxon>Tracheophyta</taxon>
        <taxon>Spermatophyta</taxon>
        <taxon>Magnoliopsida</taxon>
        <taxon>eudicotyledons</taxon>
        <taxon>Gunneridae</taxon>
        <taxon>Pentapetalae</taxon>
        <taxon>asterids</taxon>
        <taxon>campanulids</taxon>
        <taxon>Asterales</taxon>
        <taxon>Asteraceae</taxon>
        <taxon>Cichorioideae</taxon>
        <taxon>Cichorieae</taxon>
        <taxon>Lactucinae</taxon>
        <taxon>Lactuca</taxon>
    </lineage>
</organism>
<evidence type="ECO:0000313" key="3">
    <source>
        <dbReference type="Proteomes" id="UP001157418"/>
    </source>
</evidence>